<evidence type="ECO:0000313" key="2">
    <source>
        <dbReference type="EMBL" id="KAL1305904.1"/>
    </source>
</evidence>
<keyword evidence="3" id="KW-1185">Reference proteome</keyword>
<evidence type="ECO:0008006" key="4">
    <source>
        <dbReference type="Google" id="ProtNLM"/>
    </source>
</evidence>
<dbReference type="EMBL" id="JBFMKM010000005">
    <property type="protein sequence ID" value="KAL1305904.1"/>
    <property type="molecule type" value="Genomic_DNA"/>
</dbReference>
<reference evidence="2 3" key="1">
    <citation type="submission" date="2024-07" db="EMBL/GenBank/DDBJ databases">
        <title>Draft sequence of the Neodothiora populina.</title>
        <authorList>
            <person name="Drown D.D."/>
            <person name="Schuette U.S."/>
            <person name="Buechlein A.B."/>
            <person name="Rusch D.R."/>
            <person name="Winton L.W."/>
            <person name="Adams G.A."/>
        </authorList>
    </citation>
    <scope>NUCLEOTIDE SEQUENCE [LARGE SCALE GENOMIC DNA]</scope>
    <source>
        <strain evidence="2 3">CPC 39397</strain>
    </source>
</reference>
<organism evidence="2 3">
    <name type="scientific">Neodothiora populina</name>
    <dbReference type="NCBI Taxonomy" id="2781224"/>
    <lineage>
        <taxon>Eukaryota</taxon>
        <taxon>Fungi</taxon>
        <taxon>Dikarya</taxon>
        <taxon>Ascomycota</taxon>
        <taxon>Pezizomycotina</taxon>
        <taxon>Dothideomycetes</taxon>
        <taxon>Dothideomycetidae</taxon>
        <taxon>Dothideales</taxon>
        <taxon>Dothioraceae</taxon>
        <taxon>Neodothiora</taxon>
    </lineage>
</organism>
<comment type="caution">
    <text evidence="2">The sequence shown here is derived from an EMBL/GenBank/DDBJ whole genome shotgun (WGS) entry which is preliminary data.</text>
</comment>
<dbReference type="RefSeq" id="XP_069202177.1">
    <property type="nucleotide sequence ID" value="XM_069348135.1"/>
</dbReference>
<protein>
    <recommendedName>
        <fullName evidence="4">Fungal specific transcription factor</fullName>
    </recommendedName>
</protein>
<proteinExistence type="predicted"/>
<sequence>MSRAQEQEKQSSAAAAPAQTPQTQETHNRTASQEESQDQKPLALPAPEGPSETLQTLDISTNEKITLDHLGPLVINSDGTLSRIANWAEMSALERERTVRILGRRNQIRREGLKNDS</sequence>
<name>A0ABR3PIG2_9PEZI</name>
<evidence type="ECO:0000256" key="1">
    <source>
        <dbReference type="SAM" id="MobiDB-lite"/>
    </source>
</evidence>
<accession>A0ABR3PIG2</accession>
<gene>
    <name evidence="2" type="ORF">AAFC00_004048</name>
</gene>
<dbReference type="GeneID" id="95977748"/>
<dbReference type="PANTHER" id="PTHR39474:SF1">
    <property type="entry name" value="FUNGAL SPECIFIC TRANSCRIPTION FACTOR"/>
    <property type="match status" value="1"/>
</dbReference>
<feature type="compositionally biased region" description="Low complexity" evidence="1">
    <location>
        <begin position="10"/>
        <end position="25"/>
    </location>
</feature>
<dbReference type="Proteomes" id="UP001562354">
    <property type="component" value="Unassembled WGS sequence"/>
</dbReference>
<evidence type="ECO:0000313" key="3">
    <source>
        <dbReference type="Proteomes" id="UP001562354"/>
    </source>
</evidence>
<feature type="region of interest" description="Disordered" evidence="1">
    <location>
        <begin position="1"/>
        <end position="54"/>
    </location>
</feature>
<dbReference type="PANTHER" id="PTHR39474">
    <property type="entry name" value="UNNAMED PRODUCT"/>
    <property type="match status" value="1"/>
</dbReference>